<evidence type="ECO:0000256" key="3">
    <source>
        <dbReference type="ARBA" id="ARBA00022989"/>
    </source>
</evidence>
<keyword evidence="7" id="KW-1185">Reference proteome</keyword>
<comment type="function">
    <text evidence="5">Plays a role in cell envelope biogenesis, maintenance of cell envelope integrity and membrane homeostasis.</text>
</comment>
<feature type="transmembrane region" description="Helical" evidence="5">
    <location>
        <begin position="14"/>
        <end position="30"/>
    </location>
</feature>
<comment type="subcellular location">
    <subcellularLocation>
        <location evidence="5">Cell inner membrane</location>
        <topology evidence="5">Multi-pass membrane protein</topology>
    </subcellularLocation>
</comment>
<feature type="transmembrane region" description="Helical" evidence="5">
    <location>
        <begin position="42"/>
        <end position="63"/>
    </location>
</feature>
<dbReference type="Proteomes" id="UP000184085">
    <property type="component" value="Unassembled WGS sequence"/>
</dbReference>
<feature type="transmembrane region" description="Helical" evidence="5">
    <location>
        <begin position="103"/>
        <end position="123"/>
    </location>
</feature>
<gene>
    <name evidence="6" type="primary">ispZ</name>
    <name evidence="5" type="synonym">yciB</name>
    <name evidence="6" type="ORF">KARMA_2790</name>
</gene>
<protein>
    <recommendedName>
        <fullName evidence="5">Inner membrane-spanning protein YciB</fullName>
    </recommendedName>
</protein>
<dbReference type="RefSeq" id="WP_072707196.1">
    <property type="nucleotide sequence ID" value="NZ_FMJB01000055.1"/>
</dbReference>
<proteinExistence type="inferred from homology"/>
<evidence type="ECO:0000256" key="1">
    <source>
        <dbReference type="ARBA" id="ARBA00022475"/>
    </source>
</evidence>
<dbReference type="GO" id="GO:0005886">
    <property type="term" value="C:plasma membrane"/>
    <property type="evidence" value="ECO:0007669"/>
    <property type="project" value="UniProtKB-SubCell"/>
</dbReference>
<evidence type="ECO:0000313" key="7">
    <source>
        <dbReference type="Proteomes" id="UP000184085"/>
    </source>
</evidence>
<organism evidence="6 7">
    <name type="scientific">Donghicola eburneus</name>
    <dbReference type="NCBI Taxonomy" id="393278"/>
    <lineage>
        <taxon>Bacteria</taxon>
        <taxon>Pseudomonadati</taxon>
        <taxon>Pseudomonadota</taxon>
        <taxon>Alphaproteobacteria</taxon>
        <taxon>Rhodobacterales</taxon>
        <taxon>Roseobacteraceae</taxon>
        <taxon>Donghicola</taxon>
    </lineage>
</organism>
<feature type="transmembrane region" description="Helical" evidence="5">
    <location>
        <begin position="75"/>
        <end position="91"/>
    </location>
</feature>
<dbReference type="AlphaFoldDB" id="A0A1M4N3B0"/>
<evidence type="ECO:0000256" key="5">
    <source>
        <dbReference type="HAMAP-Rule" id="MF_00189"/>
    </source>
</evidence>
<evidence type="ECO:0000256" key="2">
    <source>
        <dbReference type="ARBA" id="ARBA00022692"/>
    </source>
</evidence>
<evidence type="ECO:0000256" key="4">
    <source>
        <dbReference type="ARBA" id="ARBA00023136"/>
    </source>
</evidence>
<keyword evidence="4 5" id="KW-0472">Membrane</keyword>
<dbReference type="PANTHER" id="PTHR36917:SF1">
    <property type="entry name" value="INNER MEMBRANE-SPANNING PROTEIN YCIB"/>
    <property type="match status" value="1"/>
</dbReference>
<feature type="transmembrane region" description="Helical" evidence="5">
    <location>
        <begin position="144"/>
        <end position="162"/>
    </location>
</feature>
<evidence type="ECO:0000313" key="6">
    <source>
        <dbReference type="EMBL" id="SCM68567.1"/>
    </source>
</evidence>
<dbReference type="Pfam" id="PF04279">
    <property type="entry name" value="IspA"/>
    <property type="match status" value="1"/>
</dbReference>
<sequence length="201" mass="22748">MAEPKPVSPMVKGVLEYGPVLAFFVAYVLLKDRTFTFGGEEYSGFIAVTAAFVPLMVICSGLLWKLTGHMSKMQIVTLVLVVVFGGLSVWLNDERFFKMKPTLIYLIFGGILGFGLLRGQSYLRVVMEEALPMQQEGWMILTRRVCAFFFGLAALNEIIWRTQSTETWVSFKTFGLTIAIFAFFMLQGKLFQQYGIEKTED</sequence>
<dbReference type="PANTHER" id="PTHR36917">
    <property type="entry name" value="INTRACELLULAR SEPTATION PROTEIN A-RELATED"/>
    <property type="match status" value="1"/>
</dbReference>
<name>A0A1M4N3B0_9RHOB</name>
<keyword evidence="5" id="KW-0997">Cell inner membrane</keyword>
<comment type="similarity">
    <text evidence="5">Belongs to the YciB family.</text>
</comment>
<keyword evidence="3 5" id="KW-1133">Transmembrane helix</keyword>
<dbReference type="EMBL" id="FMJB01000055">
    <property type="protein sequence ID" value="SCM68567.1"/>
    <property type="molecule type" value="Genomic_DNA"/>
</dbReference>
<keyword evidence="1 5" id="KW-1003">Cell membrane</keyword>
<accession>A0A1M4N3B0</accession>
<dbReference type="InterPro" id="IPR006008">
    <property type="entry name" value="YciB"/>
</dbReference>
<dbReference type="HAMAP" id="MF_00189">
    <property type="entry name" value="YciB"/>
    <property type="match status" value="1"/>
</dbReference>
<reference evidence="7" key="1">
    <citation type="submission" date="2016-09" db="EMBL/GenBank/DDBJ databases">
        <authorList>
            <person name="Wibberg D."/>
        </authorList>
    </citation>
    <scope>NUCLEOTIDE SEQUENCE [LARGE SCALE GENOMIC DNA]</scope>
</reference>
<feature type="transmembrane region" description="Helical" evidence="5">
    <location>
        <begin position="168"/>
        <end position="186"/>
    </location>
</feature>
<keyword evidence="2 5" id="KW-0812">Transmembrane</keyword>